<reference evidence="1" key="2">
    <citation type="journal article" date="2015" name="Data Brief">
        <title>Shoot transcriptome of the giant reed, Arundo donax.</title>
        <authorList>
            <person name="Barrero R.A."/>
            <person name="Guerrero F.D."/>
            <person name="Moolhuijzen P."/>
            <person name="Goolsby J.A."/>
            <person name="Tidwell J."/>
            <person name="Bellgard S.E."/>
            <person name="Bellgard M.I."/>
        </authorList>
    </citation>
    <scope>NUCLEOTIDE SEQUENCE</scope>
    <source>
        <tissue evidence="1">Shoot tissue taken approximately 20 cm above the soil surface</tissue>
    </source>
</reference>
<accession>A0A0A8YSH2</accession>
<dbReference type="AlphaFoldDB" id="A0A0A8YSH2"/>
<sequence>MEEIETIVLQYNTIIMLSTQMQRSDKSLFFYHMLLFLHNQRTREEDGLLTVAVAAAAAKAVEAALTCLVAAEAAQCSEDACIEAAPLLAALLAVLVVGHALRLRGVIHLFFPSL</sequence>
<proteinExistence type="predicted"/>
<name>A0A0A8YSH2_ARUDO</name>
<reference evidence="1" key="1">
    <citation type="submission" date="2014-09" db="EMBL/GenBank/DDBJ databases">
        <authorList>
            <person name="Magalhaes I.L.F."/>
            <person name="Oliveira U."/>
            <person name="Santos F.R."/>
            <person name="Vidigal T.H.D.A."/>
            <person name="Brescovit A.D."/>
            <person name="Santos A.J."/>
        </authorList>
    </citation>
    <scope>NUCLEOTIDE SEQUENCE</scope>
    <source>
        <tissue evidence="1">Shoot tissue taken approximately 20 cm above the soil surface</tissue>
    </source>
</reference>
<evidence type="ECO:0000313" key="1">
    <source>
        <dbReference type="EMBL" id="JAD25412.1"/>
    </source>
</evidence>
<protein>
    <submittedName>
        <fullName evidence="1">Uncharacterized protein</fullName>
    </submittedName>
</protein>
<organism evidence="1">
    <name type="scientific">Arundo donax</name>
    <name type="common">Giant reed</name>
    <name type="synonym">Donax arundinaceus</name>
    <dbReference type="NCBI Taxonomy" id="35708"/>
    <lineage>
        <taxon>Eukaryota</taxon>
        <taxon>Viridiplantae</taxon>
        <taxon>Streptophyta</taxon>
        <taxon>Embryophyta</taxon>
        <taxon>Tracheophyta</taxon>
        <taxon>Spermatophyta</taxon>
        <taxon>Magnoliopsida</taxon>
        <taxon>Liliopsida</taxon>
        <taxon>Poales</taxon>
        <taxon>Poaceae</taxon>
        <taxon>PACMAD clade</taxon>
        <taxon>Arundinoideae</taxon>
        <taxon>Arundineae</taxon>
        <taxon>Arundo</taxon>
    </lineage>
</organism>
<dbReference type="EMBL" id="GBRH01272483">
    <property type="protein sequence ID" value="JAD25412.1"/>
    <property type="molecule type" value="Transcribed_RNA"/>
</dbReference>